<keyword evidence="2" id="KW-0175">Coiled coil</keyword>
<sequence>MAEDQKDVVELLSRSDQLLVDYLESTENYLRSVLDEEKLLKEGFINIAHARICMKPNLISLDGFPNETTEVIAAAKITAEETTDGASVVNMKLQSDSSKDLELRRLFGRSTPGSLKNAQLIFQRVLARSVERANIFRELQENEKKIKDLRAKLQAAKKIHDTNIFEIENLSISN</sequence>
<dbReference type="GO" id="GO:0070072">
    <property type="term" value="P:vacuolar proton-transporting V-type ATPase complex assembly"/>
    <property type="evidence" value="ECO:0007669"/>
    <property type="project" value="InterPro"/>
</dbReference>
<evidence type="ECO:0000256" key="1">
    <source>
        <dbReference type="ARBA" id="ARBA00093634"/>
    </source>
</evidence>
<dbReference type="InterPro" id="IPR040357">
    <property type="entry name" value="Vma22/CCDC115"/>
</dbReference>
<dbReference type="PANTHER" id="PTHR31996">
    <property type="entry name" value="COILED-COIL DOMAIN-CONTAINING PROTEIN 115"/>
    <property type="match status" value="1"/>
</dbReference>
<reference evidence="3" key="1">
    <citation type="submission" date="2021-06" db="EMBL/GenBank/DDBJ databases">
        <authorList>
            <person name="Hodson N. C."/>
            <person name="Mongue J. A."/>
            <person name="Jaron S. K."/>
        </authorList>
    </citation>
    <scope>NUCLEOTIDE SEQUENCE</scope>
</reference>
<dbReference type="GO" id="GO:0051082">
    <property type="term" value="F:unfolded protein binding"/>
    <property type="evidence" value="ECO:0007669"/>
    <property type="project" value="TreeGrafter"/>
</dbReference>
<evidence type="ECO:0000313" key="3">
    <source>
        <dbReference type="EMBL" id="CAG7724137.1"/>
    </source>
</evidence>
<protein>
    <recommendedName>
        <fullName evidence="1">Vacuolar ATPase assembly protein VMA22</fullName>
    </recommendedName>
</protein>
<dbReference type="Proteomes" id="UP000708208">
    <property type="component" value="Unassembled WGS sequence"/>
</dbReference>
<dbReference type="PANTHER" id="PTHR31996:SF2">
    <property type="entry name" value="COILED-COIL DOMAIN-CONTAINING PROTEIN 115"/>
    <property type="match status" value="1"/>
</dbReference>
<comment type="caution">
    <text evidence="3">The sequence shown here is derived from an EMBL/GenBank/DDBJ whole genome shotgun (WGS) entry which is preliminary data.</text>
</comment>
<dbReference type="AlphaFoldDB" id="A0A8J2JSS6"/>
<feature type="coiled-coil region" evidence="2">
    <location>
        <begin position="132"/>
        <end position="159"/>
    </location>
</feature>
<keyword evidence="4" id="KW-1185">Reference proteome</keyword>
<evidence type="ECO:0000256" key="2">
    <source>
        <dbReference type="SAM" id="Coils"/>
    </source>
</evidence>
<organism evidence="3 4">
    <name type="scientific">Allacma fusca</name>
    <dbReference type="NCBI Taxonomy" id="39272"/>
    <lineage>
        <taxon>Eukaryota</taxon>
        <taxon>Metazoa</taxon>
        <taxon>Ecdysozoa</taxon>
        <taxon>Arthropoda</taxon>
        <taxon>Hexapoda</taxon>
        <taxon>Collembola</taxon>
        <taxon>Symphypleona</taxon>
        <taxon>Sminthuridae</taxon>
        <taxon>Allacma</taxon>
    </lineage>
</organism>
<evidence type="ECO:0000313" key="4">
    <source>
        <dbReference type="Proteomes" id="UP000708208"/>
    </source>
</evidence>
<accession>A0A8J2JSS6</accession>
<name>A0A8J2JSS6_9HEXA</name>
<dbReference type="EMBL" id="CAJVCH010106029">
    <property type="protein sequence ID" value="CAG7724137.1"/>
    <property type="molecule type" value="Genomic_DNA"/>
</dbReference>
<proteinExistence type="predicted"/>
<gene>
    <name evidence="3" type="ORF">AFUS01_LOCUS13174</name>
</gene>